<evidence type="ECO:0000313" key="8">
    <source>
        <dbReference type="Proteomes" id="UP000799324"/>
    </source>
</evidence>
<keyword evidence="2" id="KW-0813">Transport</keyword>
<dbReference type="InterPro" id="IPR002293">
    <property type="entry name" value="AA/rel_permease1"/>
</dbReference>
<evidence type="ECO:0000256" key="1">
    <source>
        <dbReference type="ARBA" id="ARBA00004141"/>
    </source>
</evidence>
<dbReference type="OrthoDB" id="3257095at2759"/>
<dbReference type="EMBL" id="MU004295">
    <property type="protein sequence ID" value="KAF2661113.1"/>
    <property type="molecule type" value="Genomic_DNA"/>
</dbReference>
<feature type="transmembrane region" description="Helical" evidence="6">
    <location>
        <begin position="131"/>
        <end position="159"/>
    </location>
</feature>
<reference evidence="7" key="1">
    <citation type="journal article" date="2020" name="Stud. Mycol.">
        <title>101 Dothideomycetes genomes: a test case for predicting lifestyles and emergence of pathogens.</title>
        <authorList>
            <person name="Haridas S."/>
            <person name="Albert R."/>
            <person name="Binder M."/>
            <person name="Bloem J."/>
            <person name="Labutti K."/>
            <person name="Salamov A."/>
            <person name="Andreopoulos B."/>
            <person name="Baker S."/>
            <person name="Barry K."/>
            <person name="Bills G."/>
            <person name="Bluhm B."/>
            <person name="Cannon C."/>
            <person name="Castanera R."/>
            <person name="Culley D."/>
            <person name="Daum C."/>
            <person name="Ezra D."/>
            <person name="Gonzalez J."/>
            <person name="Henrissat B."/>
            <person name="Kuo A."/>
            <person name="Liang C."/>
            <person name="Lipzen A."/>
            <person name="Lutzoni F."/>
            <person name="Magnuson J."/>
            <person name="Mondo S."/>
            <person name="Nolan M."/>
            <person name="Ohm R."/>
            <person name="Pangilinan J."/>
            <person name="Park H.-J."/>
            <person name="Ramirez L."/>
            <person name="Alfaro M."/>
            <person name="Sun H."/>
            <person name="Tritt A."/>
            <person name="Yoshinaga Y."/>
            <person name="Zwiers L.-H."/>
            <person name="Turgeon B."/>
            <person name="Goodwin S."/>
            <person name="Spatafora J."/>
            <person name="Crous P."/>
            <person name="Grigoriev I."/>
        </authorList>
    </citation>
    <scope>NUCLEOTIDE SEQUENCE</scope>
    <source>
        <strain evidence="7">CBS 122681</strain>
    </source>
</reference>
<feature type="transmembrane region" description="Helical" evidence="6">
    <location>
        <begin position="245"/>
        <end position="264"/>
    </location>
</feature>
<dbReference type="Proteomes" id="UP000799324">
    <property type="component" value="Unassembled WGS sequence"/>
</dbReference>
<dbReference type="GO" id="GO:0016020">
    <property type="term" value="C:membrane"/>
    <property type="evidence" value="ECO:0007669"/>
    <property type="project" value="UniProtKB-SubCell"/>
</dbReference>
<accession>A0A6A6TQ84</accession>
<dbReference type="Pfam" id="PF13520">
    <property type="entry name" value="AA_permease_2"/>
    <property type="match status" value="1"/>
</dbReference>
<feature type="transmembrane region" description="Helical" evidence="6">
    <location>
        <begin position="418"/>
        <end position="436"/>
    </location>
</feature>
<dbReference type="PANTHER" id="PTHR45649:SF1">
    <property type="entry name" value="TRANSPORTER, PUTATIVE (EUROFUNG)-RELATED"/>
    <property type="match status" value="1"/>
</dbReference>
<feature type="transmembrane region" description="Helical" evidence="6">
    <location>
        <begin position="503"/>
        <end position="525"/>
    </location>
</feature>
<feature type="transmembrane region" description="Helical" evidence="6">
    <location>
        <begin position="386"/>
        <end position="412"/>
    </location>
</feature>
<feature type="transmembrane region" description="Helical" evidence="6">
    <location>
        <begin position="342"/>
        <end position="365"/>
    </location>
</feature>
<feature type="transmembrane region" description="Helical" evidence="6">
    <location>
        <begin position="285"/>
        <end position="310"/>
    </location>
</feature>
<comment type="subcellular location">
    <subcellularLocation>
        <location evidence="1">Membrane</location>
        <topology evidence="1">Multi-pass membrane protein</topology>
    </subcellularLocation>
</comment>
<evidence type="ECO:0000256" key="6">
    <source>
        <dbReference type="SAM" id="Phobius"/>
    </source>
</evidence>
<feature type="transmembrane region" description="Helical" evidence="6">
    <location>
        <begin position="179"/>
        <end position="195"/>
    </location>
</feature>
<evidence type="ECO:0000256" key="4">
    <source>
        <dbReference type="ARBA" id="ARBA00022989"/>
    </source>
</evidence>
<evidence type="ECO:0000256" key="2">
    <source>
        <dbReference type="ARBA" id="ARBA00022448"/>
    </source>
</evidence>
<protein>
    <submittedName>
        <fullName evidence="7">Amino acid transporter</fullName>
    </submittedName>
</protein>
<dbReference type="PANTHER" id="PTHR45649">
    <property type="entry name" value="AMINO-ACID PERMEASE BAT1"/>
    <property type="match status" value="1"/>
</dbReference>
<evidence type="ECO:0000256" key="5">
    <source>
        <dbReference type="ARBA" id="ARBA00023136"/>
    </source>
</evidence>
<evidence type="ECO:0000256" key="3">
    <source>
        <dbReference type="ARBA" id="ARBA00022692"/>
    </source>
</evidence>
<dbReference type="PIRSF" id="PIRSF006060">
    <property type="entry name" value="AA_transporter"/>
    <property type="match status" value="1"/>
</dbReference>
<feature type="transmembrane region" description="Helical" evidence="6">
    <location>
        <begin position="89"/>
        <end position="110"/>
    </location>
</feature>
<feature type="transmembrane region" description="Helical" evidence="6">
    <location>
        <begin position="50"/>
        <end position="77"/>
    </location>
</feature>
<keyword evidence="5 6" id="KW-0472">Membrane</keyword>
<proteinExistence type="predicted"/>
<dbReference type="AlphaFoldDB" id="A0A6A6TQ84"/>
<sequence length="543" mass="58826">MPHDAIGMDTFASSKDDGAFGAASSEGSRYDPDNAELTRLGKKPVLKRNFGFISMLAFACTVMITWEGVLLLFSISFTNGGSAGSIYEFLVVWAGTLASFSAMGELASMAPTAGGQYHWVSMLAPKSSRKFLSYFIGWLTMIGWQAIVASGCYLCASLVQGLMVLNDSGYQKTAWQLMLLYWATLVLSLSVNTFLSHQLPHIESLILILHTFGFFAILIPMVYFAPHGDAKEIFTTFLNGGAWPSNGISFLIGSLGPAFSILGADSAVHMSEEIRNPALNVPRAMLFSILLNGSLGFGMLLATLFCLGNADDALGSETGYPFMEIFQQAVGSLPGALTMASLITILNICATISFIATASRMTWAFARDRGTPGWRILSQIETRTTLPIMAISFTMIIAVLLSFIGLGSAVAFNNVVSLSINGLYTSYLIGNALLLYRRVTGGIKPYSPHDKTLTNTIDAETLTWGPWRIPEPFGTIVNAFGCIYLFTMLIFSFWPIANHPTPAGMNYSSLMCGAVAIFSVVYYLLWGNRSYTGPVVELDDVTT</sequence>
<gene>
    <name evidence="7" type="ORF">K491DRAFT_701135</name>
</gene>
<feature type="transmembrane region" description="Helical" evidence="6">
    <location>
        <begin position="207"/>
        <end position="225"/>
    </location>
</feature>
<evidence type="ECO:0000313" key="7">
    <source>
        <dbReference type="EMBL" id="KAF2661113.1"/>
    </source>
</evidence>
<keyword evidence="4 6" id="KW-1133">Transmembrane helix</keyword>
<dbReference type="GO" id="GO:0022857">
    <property type="term" value="F:transmembrane transporter activity"/>
    <property type="evidence" value="ECO:0007669"/>
    <property type="project" value="InterPro"/>
</dbReference>
<organism evidence="7 8">
    <name type="scientific">Lophiostoma macrostomum CBS 122681</name>
    <dbReference type="NCBI Taxonomy" id="1314788"/>
    <lineage>
        <taxon>Eukaryota</taxon>
        <taxon>Fungi</taxon>
        <taxon>Dikarya</taxon>
        <taxon>Ascomycota</taxon>
        <taxon>Pezizomycotina</taxon>
        <taxon>Dothideomycetes</taxon>
        <taxon>Pleosporomycetidae</taxon>
        <taxon>Pleosporales</taxon>
        <taxon>Lophiostomataceae</taxon>
        <taxon>Lophiostoma</taxon>
    </lineage>
</organism>
<dbReference type="Gene3D" id="1.20.1740.10">
    <property type="entry name" value="Amino acid/polyamine transporter I"/>
    <property type="match status" value="1"/>
</dbReference>
<keyword evidence="8" id="KW-1185">Reference proteome</keyword>
<name>A0A6A6TQ84_9PLEO</name>
<keyword evidence="3 6" id="KW-0812">Transmembrane</keyword>
<feature type="transmembrane region" description="Helical" evidence="6">
    <location>
        <begin position="476"/>
        <end position="497"/>
    </location>
</feature>